<dbReference type="GO" id="GO:0016491">
    <property type="term" value="F:oxidoreductase activity"/>
    <property type="evidence" value="ECO:0007669"/>
    <property type="project" value="UniProtKB-KW"/>
</dbReference>
<evidence type="ECO:0000256" key="1">
    <source>
        <dbReference type="ARBA" id="ARBA00002378"/>
    </source>
</evidence>
<dbReference type="InterPro" id="IPR001268">
    <property type="entry name" value="NADH_UbQ_OxRdtase_30kDa_su"/>
</dbReference>
<dbReference type="Pfam" id="PF00329">
    <property type="entry name" value="Complex1_30kDa"/>
    <property type="match status" value="1"/>
</dbReference>
<evidence type="ECO:0000256" key="5">
    <source>
        <dbReference type="ARBA" id="ARBA00022475"/>
    </source>
</evidence>
<sequence>MRDVIAECQPPQSPYRAAAEQFVADLRQLASAPAYWLQPDCLDLPTLWVEAGALLPILISLKQEIPHPFRMLYDLSAIDERLRNHRGRDQDLQPESDYTLVYHLLSLERDLFIRIKVPLAESDLRAPSITGIWPSANWYEREVWDLFGIGFSGHPNLRRIMMPESWEGHPLRKDHHARATEKDPFHLDEEKEQREQQSLLFKPEEWGMARSSATSDFMFLNLGPNHPSVHGVFRVALQLDGERIVDAVPDIGYHHRGAEKMAERQSWHSYIPYTDRVDYLGGVMNNLPYVLALEQMAGITVPPRTQVIRVMLCELFRLSSHLVFYGTFAQDVGQMSPVFYMFEDRERLFGIVEAITGARMHPSWFRIGGVAMDLPDGWEQKVREFLDYLPRRLQEYEGMVLKNSTVQRRTRDIGVYNTDEAIEWGITGPGLRATGLSWDLRKRRPYSGYDQFDFEIPTGVRGDSYDRCWVRAEEMHQSLRIIRQCLDNMPGGPVKAEHPLTTPPDRPRTMHDIETLIQHFLNASWGPVIPAGEACVPVEATKGINSYQLISDGDTSAYRARIRTPSFPHLQMIPLMSRGLMVADLIAIIASIDFVMADVDR</sequence>
<evidence type="ECO:0000313" key="18">
    <source>
        <dbReference type="Proteomes" id="UP000218427"/>
    </source>
</evidence>
<evidence type="ECO:0000256" key="7">
    <source>
        <dbReference type="ARBA" id="ARBA00022719"/>
    </source>
</evidence>
<comment type="function">
    <text evidence="1 14">NDH-1 shuttles electrons from NADH, via FMN and iron-sulfur (Fe-S) centers, to quinones in the respiratory chain. The immediate electron acceptor for the enzyme in this species is believed to be ubiquinone. Couples the redox reaction to proton translocation (for every two electrons transferred, four hydrogen ions are translocated across the cytoplasmic membrane), and thus conserves the redox energy in a proton gradient.</text>
</comment>
<reference evidence="17" key="1">
    <citation type="submission" date="2017-08" db="EMBL/GenBank/DDBJ databases">
        <title>Microbulbifer marisrubri sp. nov., a halophilic alphaproteobacterium isolated from marine sediment of the Yellow Sea, China.</title>
        <authorList>
            <person name="Zhang G."/>
            <person name="Xiong Q."/>
        </authorList>
    </citation>
    <scope>NUCLEOTIDE SEQUENCE [LARGE SCALE GENOMIC DNA]</scope>
    <source>
        <strain evidence="17">WRN-8</strain>
    </source>
</reference>
<keyword evidence="6" id="KW-0997">Cell inner membrane</keyword>
<feature type="domain" description="NADH:ubiquinone oxidoreductase 30kDa subunit" evidence="15">
    <location>
        <begin position="47"/>
        <end position="180"/>
    </location>
</feature>
<dbReference type="SUPFAM" id="SSF56762">
    <property type="entry name" value="HydB/Nqo4-like"/>
    <property type="match status" value="1"/>
</dbReference>
<dbReference type="InterPro" id="IPR014029">
    <property type="entry name" value="NADH_UbQ_OxRdtase_49kDa_CS"/>
</dbReference>
<dbReference type="InterPro" id="IPR001135">
    <property type="entry name" value="NADH_Q_OxRdtase_suD"/>
</dbReference>
<comment type="similarity">
    <text evidence="3 14">In the C-terminal section; belongs to the complex I 49 kDa subunit family.</text>
</comment>
<accession>A0ABX4HXX9</accession>
<dbReference type="SUPFAM" id="SSF143243">
    <property type="entry name" value="Nqo5-like"/>
    <property type="match status" value="1"/>
</dbReference>
<dbReference type="NCBIfam" id="NF004739">
    <property type="entry name" value="PRK06075.1"/>
    <property type="match status" value="1"/>
</dbReference>
<evidence type="ECO:0000256" key="6">
    <source>
        <dbReference type="ARBA" id="ARBA00022519"/>
    </source>
</evidence>
<evidence type="ECO:0000259" key="15">
    <source>
        <dbReference type="Pfam" id="PF00329"/>
    </source>
</evidence>
<dbReference type="InterPro" id="IPR020396">
    <property type="entry name" value="NADH_UbQ_OxRdtase_CS"/>
</dbReference>
<comment type="similarity">
    <text evidence="14">In the N-terminal section; belongs to the complex I 30 kDa subunit family.</text>
</comment>
<keyword evidence="9 14" id="KW-0520">NAD</keyword>
<evidence type="ECO:0000259" key="16">
    <source>
        <dbReference type="Pfam" id="PF00346"/>
    </source>
</evidence>
<comment type="subunit">
    <text evidence="14">NDH-1 is composed of 13 different subunits. Subunits NuoB, CD, E, F, and G constitute the peripheral sector of the complex.</text>
</comment>
<dbReference type="HAMAP" id="MF_01357">
    <property type="entry name" value="NDH1_NuoC"/>
    <property type="match status" value="1"/>
</dbReference>
<evidence type="ECO:0000256" key="9">
    <source>
        <dbReference type="ARBA" id="ARBA00023027"/>
    </source>
</evidence>
<comment type="catalytic activity">
    <reaction evidence="13 14">
        <text>a quinone + NADH + 5 H(+)(in) = a quinol + NAD(+) + 4 H(+)(out)</text>
        <dbReference type="Rhea" id="RHEA:57888"/>
        <dbReference type="ChEBI" id="CHEBI:15378"/>
        <dbReference type="ChEBI" id="CHEBI:24646"/>
        <dbReference type="ChEBI" id="CHEBI:57540"/>
        <dbReference type="ChEBI" id="CHEBI:57945"/>
        <dbReference type="ChEBI" id="CHEBI:132124"/>
    </reaction>
</comment>
<dbReference type="Gene3D" id="3.30.460.80">
    <property type="entry name" value="NADH:ubiquinone oxidoreductase, 30kDa subunit"/>
    <property type="match status" value="1"/>
</dbReference>
<evidence type="ECO:0000256" key="3">
    <source>
        <dbReference type="ARBA" id="ARBA00010019"/>
    </source>
</evidence>
<evidence type="ECO:0000313" key="17">
    <source>
        <dbReference type="EMBL" id="PCO04428.1"/>
    </source>
</evidence>
<evidence type="ECO:0000256" key="10">
    <source>
        <dbReference type="ARBA" id="ARBA00023075"/>
    </source>
</evidence>
<dbReference type="InterPro" id="IPR022885">
    <property type="entry name" value="NDH1_su_D/H"/>
</dbReference>
<dbReference type="InterPro" id="IPR037232">
    <property type="entry name" value="NADH_quin_OxRdtase_su_C/D-like"/>
</dbReference>
<evidence type="ECO:0000256" key="8">
    <source>
        <dbReference type="ARBA" id="ARBA00022967"/>
    </source>
</evidence>
<name>A0ABX4HXX9_9GAMM</name>
<dbReference type="HAMAP" id="MF_01358">
    <property type="entry name" value="NDH1_NuoD"/>
    <property type="match status" value="1"/>
</dbReference>
<dbReference type="EMBL" id="LRFG02000005">
    <property type="protein sequence ID" value="PCO04428.1"/>
    <property type="molecule type" value="Genomic_DNA"/>
</dbReference>
<keyword evidence="5 14" id="KW-1003">Cell membrane</keyword>
<keyword evidence="8 14" id="KW-1278">Translocase</keyword>
<keyword evidence="18" id="KW-1185">Reference proteome</keyword>
<dbReference type="PANTHER" id="PTHR11993:SF45">
    <property type="entry name" value="NADH-QUINONE OXIDOREDUCTASE SUBUNIT C_D"/>
    <property type="match status" value="1"/>
</dbReference>
<dbReference type="PROSITE" id="PS00535">
    <property type="entry name" value="COMPLEX1_49K"/>
    <property type="match status" value="1"/>
</dbReference>
<dbReference type="PROSITE" id="PS00542">
    <property type="entry name" value="COMPLEX1_30K"/>
    <property type="match status" value="1"/>
</dbReference>
<dbReference type="InterPro" id="IPR029014">
    <property type="entry name" value="NiFe-Hase_large"/>
</dbReference>
<dbReference type="NCBIfam" id="NF008728">
    <property type="entry name" value="PRK11742.1"/>
    <property type="match status" value="1"/>
</dbReference>
<keyword evidence="4 14" id="KW-0813">Transport</keyword>
<keyword evidence="17" id="KW-0560">Oxidoreductase</keyword>
<dbReference type="InterPro" id="IPR010218">
    <property type="entry name" value="NADH_DH_suC"/>
</dbReference>
<feature type="region of interest" description="NADH dehydrogenase I subunit C" evidence="14">
    <location>
        <begin position="1"/>
        <end position="192"/>
    </location>
</feature>
<keyword evidence="7 14" id="KW-0874">Quinone</keyword>
<dbReference type="PANTHER" id="PTHR11993">
    <property type="entry name" value="NADH-UBIQUINONE OXIDOREDUCTASE 49 KDA SUBUNIT"/>
    <property type="match status" value="1"/>
</dbReference>
<dbReference type="Proteomes" id="UP000218427">
    <property type="component" value="Unassembled WGS sequence"/>
</dbReference>
<keyword evidence="12 14" id="KW-0511">Multifunctional enzyme</keyword>
<dbReference type="EC" id="7.1.1.-" evidence="14"/>
<evidence type="ECO:0000256" key="4">
    <source>
        <dbReference type="ARBA" id="ARBA00022448"/>
    </source>
</evidence>
<dbReference type="NCBIfam" id="TIGR01962">
    <property type="entry name" value="NuoD"/>
    <property type="match status" value="1"/>
</dbReference>
<organism evidence="17 18">
    <name type="scientific">Microbulbifer flavimaris</name>
    <dbReference type="NCBI Taxonomy" id="1781068"/>
    <lineage>
        <taxon>Bacteria</taxon>
        <taxon>Pseudomonadati</taxon>
        <taxon>Pseudomonadota</taxon>
        <taxon>Gammaproteobacteria</taxon>
        <taxon>Cellvibrionales</taxon>
        <taxon>Microbulbiferaceae</taxon>
        <taxon>Microbulbifer</taxon>
    </lineage>
</organism>
<dbReference type="RefSeq" id="WP_067085801.1">
    <property type="nucleotide sequence ID" value="NZ_LRFG02000005.1"/>
</dbReference>
<dbReference type="InterPro" id="IPR023062">
    <property type="entry name" value="NADH_DH_suCD"/>
</dbReference>
<evidence type="ECO:0000256" key="2">
    <source>
        <dbReference type="ARBA" id="ARBA00004417"/>
    </source>
</evidence>
<feature type="domain" description="NADH-quinone oxidoreductase subunit D" evidence="16">
    <location>
        <begin position="331"/>
        <end position="601"/>
    </location>
</feature>
<comment type="caution">
    <text evidence="17">The sequence shown here is derived from an EMBL/GenBank/DDBJ whole genome shotgun (WGS) entry which is preliminary data.</text>
</comment>
<evidence type="ECO:0000256" key="12">
    <source>
        <dbReference type="ARBA" id="ARBA00023268"/>
    </source>
</evidence>
<proteinExistence type="inferred from homology"/>
<gene>
    <name evidence="14" type="primary">nuoC</name>
    <name evidence="14" type="synonym">nuoCD</name>
    <name evidence="14" type="synonym">nuoD</name>
    <name evidence="17" type="ORF">AWR36_013285</name>
</gene>
<evidence type="ECO:0000256" key="14">
    <source>
        <dbReference type="HAMAP-Rule" id="MF_01359"/>
    </source>
</evidence>
<feature type="region of interest" description="NADH dehydrogenase I subunit D" evidence="14">
    <location>
        <begin position="216"/>
        <end position="601"/>
    </location>
</feature>
<keyword evidence="11 14" id="KW-0472">Membrane</keyword>
<evidence type="ECO:0000256" key="13">
    <source>
        <dbReference type="ARBA" id="ARBA00047712"/>
    </source>
</evidence>
<dbReference type="Pfam" id="PF00346">
    <property type="entry name" value="Complex1_49kDa"/>
    <property type="match status" value="1"/>
</dbReference>
<protein>
    <recommendedName>
        <fullName evidence="14">NADH-quinone oxidoreductase subunit C/D</fullName>
        <ecNumber evidence="14">7.1.1.-</ecNumber>
    </recommendedName>
    <alternativeName>
        <fullName evidence="14">NADH dehydrogenase I subunit C/D</fullName>
    </alternativeName>
    <alternativeName>
        <fullName evidence="14">NDH-1 subunit C/D</fullName>
    </alternativeName>
</protein>
<comment type="subcellular location">
    <subcellularLocation>
        <location evidence="2">Cell inner membrane</location>
        <topology evidence="2">Peripheral membrane protein</topology>
    </subcellularLocation>
    <subcellularLocation>
        <location evidence="14">Cell membrane</location>
        <topology evidence="14">Peripheral membrane protein</topology>
        <orientation evidence="14">Cytoplasmic side</orientation>
    </subcellularLocation>
</comment>
<dbReference type="HAMAP" id="MF_01359">
    <property type="entry name" value="NDH1_NuoCD_1"/>
    <property type="match status" value="1"/>
</dbReference>
<evidence type="ECO:0000256" key="11">
    <source>
        <dbReference type="ARBA" id="ARBA00023136"/>
    </source>
</evidence>
<dbReference type="Gene3D" id="1.10.645.10">
    <property type="entry name" value="Cytochrome-c3 Hydrogenase, chain B"/>
    <property type="match status" value="1"/>
</dbReference>
<keyword evidence="10 14" id="KW-0830">Ubiquinone</keyword>